<name>A0AA37TW60_9GAMM</name>
<evidence type="ECO:0000256" key="4">
    <source>
        <dbReference type="ARBA" id="ARBA00023160"/>
    </source>
</evidence>
<evidence type="ECO:0000313" key="6">
    <source>
        <dbReference type="EMBL" id="GLS83995.1"/>
    </source>
</evidence>
<evidence type="ECO:0000256" key="3">
    <source>
        <dbReference type="ARBA" id="ARBA00023098"/>
    </source>
</evidence>
<evidence type="ECO:0000256" key="2">
    <source>
        <dbReference type="ARBA" id="ARBA00022801"/>
    </source>
</evidence>
<keyword evidence="4" id="KW-0275">Fatty acid biosynthesis</keyword>
<dbReference type="EMBL" id="BSPO01000003">
    <property type="protein sequence ID" value="GLS83868.1"/>
    <property type="molecule type" value="Genomic_DNA"/>
</dbReference>
<evidence type="ECO:0000256" key="1">
    <source>
        <dbReference type="ARBA" id="ARBA00022516"/>
    </source>
</evidence>
<proteinExistence type="predicted"/>
<reference evidence="6 7" key="1">
    <citation type="journal article" date="2014" name="Int. J. Syst. Evol. Microbiol.">
        <title>Complete genome sequence of Corynebacterium casei LMG S-19264T (=DSM 44701T), isolated from a smear-ripened cheese.</title>
        <authorList>
            <consortium name="US DOE Joint Genome Institute (JGI-PGF)"/>
            <person name="Walter F."/>
            <person name="Albersmeier A."/>
            <person name="Kalinowski J."/>
            <person name="Ruckert C."/>
        </authorList>
    </citation>
    <scope>NUCLEOTIDE SEQUENCE [LARGE SCALE GENOMIC DNA]</scope>
    <source>
        <strain evidence="6 7">NBRC 112785</strain>
    </source>
</reference>
<dbReference type="EMBL" id="BSPO01000003">
    <property type="protein sequence ID" value="GLS83995.1"/>
    <property type="molecule type" value="Genomic_DNA"/>
</dbReference>
<dbReference type="AlphaFoldDB" id="A0AA37TW60"/>
<dbReference type="RefSeq" id="WP_332889010.1">
    <property type="nucleotide sequence ID" value="NZ_BSPO01000003.1"/>
</dbReference>
<keyword evidence="2" id="KW-0378">Hydrolase</keyword>
<keyword evidence="4" id="KW-0276">Fatty acid metabolism</keyword>
<gene>
    <name evidence="5" type="ORF">GCM10007894_18450</name>
    <name evidence="6" type="ORF">GCM10007894_19720</name>
</gene>
<dbReference type="Proteomes" id="UP001157439">
    <property type="component" value="Unassembled WGS sequence"/>
</dbReference>
<keyword evidence="3" id="KW-0443">Lipid metabolism</keyword>
<accession>A0AA37TW60</accession>
<dbReference type="Pfam" id="PF04336">
    <property type="entry name" value="ACP_PD"/>
    <property type="match status" value="1"/>
</dbReference>
<comment type="caution">
    <text evidence="6">The sequence shown here is derived from an EMBL/GenBank/DDBJ whole genome shotgun (WGS) entry which is preliminary data.</text>
</comment>
<dbReference type="PANTHER" id="PTHR38764:SF1">
    <property type="entry name" value="ACYL CARRIER PROTEIN PHOSPHODIESTERASE"/>
    <property type="match status" value="1"/>
</dbReference>
<keyword evidence="1" id="KW-0444">Lipid biosynthesis</keyword>
<evidence type="ECO:0000313" key="5">
    <source>
        <dbReference type="EMBL" id="GLS83868.1"/>
    </source>
</evidence>
<dbReference type="GO" id="GO:0006633">
    <property type="term" value="P:fatty acid biosynthetic process"/>
    <property type="evidence" value="ECO:0007669"/>
    <property type="project" value="UniProtKB-KW"/>
</dbReference>
<dbReference type="PIRSF" id="PIRSF011489">
    <property type="entry name" value="DUF479"/>
    <property type="match status" value="1"/>
</dbReference>
<organism evidence="6 7">
    <name type="scientific">Paraferrimonas haliotis</name>
    <dbReference type="NCBI Taxonomy" id="2013866"/>
    <lineage>
        <taxon>Bacteria</taxon>
        <taxon>Pseudomonadati</taxon>
        <taxon>Pseudomonadota</taxon>
        <taxon>Gammaproteobacteria</taxon>
        <taxon>Alteromonadales</taxon>
        <taxon>Ferrimonadaceae</taxon>
        <taxon>Paraferrimonas</taxon>
    </lineage>
</organism>
<evidence type="ECO:0000313" key="7">
    <source>
        <dbReference type="Proteomes" id="UP001157439"/>
    </source>
</evidence>
<keyword evidence="7" id="KW-1185">Reference proteome</keyword>
<dbReference type="InterPro" id="IPR007431">
    <property type="entry name" value="ACP_PD"/>
</dbReference>
<dbReference type="GO" id="GO:0008770">
    <property type="term" value="F:[acyl-carrier-protein] phosphodiesterase activity"/>
    <property type="evidence" value="ECO:0007669"/>
    <property type="project" value="InterPro"/>
</dbReference>
<protein>
    <submittedName>
        <fullName evidence="6">ACP phosphodiesterase</fullName>
    </submittedName>
</protein>
<reference evidence="6" key="2">
    <citation type="submission" date="2023-01" db="EMBL/GenBank/DDBJ databases">
        <title>Draft genome sequence of Paraferrimonas haliotis strain NBRC 112785.</title>
        <authorList>
            <person name="Sun Q."/>
            <person name="Mori K."/>
        </authorList>
    </citation>
    <scope>NUCLEOTIDE SEQUENCE</scope>
    <source>
        <strain evidence="6">NBRC 112785</strain>
    </source>
</reference>
<sequence>MAMNYLAHLYLSQSTVESRVGNLLGDFSKGVDSASLPANVRAGLQNHRLVDRFTDQHPQVRNLKKLMSPERRRFAGVILDLAFDHFLIKHWHRFHSSAFETVCHDYYESLRAGQYLMPRTMQQVTLRVANEHWFGSYQTLHGVGYALDRIAQRIRFANQFQGSIKDLNQHQDQIEAVFLVFFEELIAHVQHQALET</sequence>
<dbReference type="PANTHER" id="PTHR38764">
    <property type="entry name" value="ACYL CARRIER PROTEIN PHOSPHODIESTERASE"/>
    <property type="match status" value="1"/>
</dbReference>